<dbReference type="AlphaFoldDB" id="A0A0A9HQG2"/>
<evidence type="ECO:0000313" key="2">
    <source>
        <dbReference type="EMBL" id="JAE38069.1"/>
    </source>
</evidence>
<evidence type="ECO:0000256" key="1">
    <source>
        <dbReference type="SAM" id="MobiDB-lite"/>
    </source>
</evidence>
<feature type="region of interest" description="Disordered" evidence="1">
    <location>
        <begin position="1"/>
        <end position="53"/>
    </location>
</feature>
<proteinExistence type="predicted"/>
<feature type="compositionally biased region" description="Low complexity" evidence="1">
    <location>
        <begin position="36"/>
        <end position="45"/>
    </location>
</feature>
<name>A0A0A9HQG2_ARUDO</name>
<organism evidence="2">
    <name type="scientific">Arundo donax</name>
    <name type="common">Giant reed</name>
    <name type="synonym">Donax arundinaceus</name>
    <dbReference type="NCBI Taxonomy" id="35708"/>
    <lineage>
        <taxon>Eukaryota</taxon>
        <taxon>Viridiplantae</taxon>
        <taxon>Streptophyta</taxon>
        <taxon>Embryophyta</taxon>
        <taxon>Tracheophyta</taxon>
        <taxon>Spermatophyta</taxon>
        <taxon>Magnoliopsida</taxon>
        <taxon>Liliopsida</taxon>
        <taxon>Poales</taxon>
        <taxon>Poaceae</taxon>
        <taxon>PACMAD clade</taxon>
        <taxon>Arundinoideae</taxon>
        <taxon>Arundineae</taxon>
        <taxon>Arundo</taxon>
    </lineage>
</organism>
<dbReference type="EMBL" id="GBRH01159827">
    <property type="protein sequence ID" value="JAE38069.1"/>
    <property type="molecule type" value="Transcribed_RNA"/>
</dbReference>
<reference evidence="2" key="1">
    <citation type="submission" date="2014-09" db="EMBL/GenBank/DDBJ databases">
        <authorList>
            <person name="Magalhaes I.L.F."/>
            <person name="Oliveira U."/>
            <person name="Santos F.R."/>
            <person name="Vidigal T.H.D.A."/>
            <person name="Brescovit A.D."/>
            <person name="Santos A.J."/>
        </authorList>
    </citation>
    <scope>NUCLEOTIDE SEQUENCE</scope>
    <source>
        <tissue evidence="2">Shoot tissue taken approximately 20 cm above the soil surface</tissue>
    </source>
</reference>
<accession>A0A0A9HQG2</accession>
<sequence length="75" mass="8615">MRPRPRPTRSPSPGRPVSRRSAAEAERSQCTRRRSWGSSTISSRSRTSRRLCITLEGRRAHSLMTRERTTSSRSM</sequence>
<protein>
    <submittedName>
        <fullName evidence="2">Uncharacterized protein</fullName>
    </submittedName>
</protein>
<reference evidence="2" key="2">
    <citation type="journal article" date="2015" name="Data Brief">
        <title>Shoot transcriptome of the giant reed, Arundo donax.</title>
        <authorList>
            <person name="Barrero R.A."/>
            <person name="Guerrero F.D."/>
            <person name="Moolhuijzen P."/>
            <person name="Goolsby J.A."/>
            <person name="Tidwell J."/>
            <person name="Bellgard S.E."/>
            <person name="Bellgard M.I."/>
        </authorList>
    </citation>
    <scope>NUCLEOTIDE SEQUENCE</scope>
    <source>
        <tissue evidence="2">Shoot tissue taken approximately 20 cm above the soil surface</tissue>
    </source>
</reference>